<feature type="compositionally biased region" description="Low complexity" evidence="1">
    <location>
        <begin position="228"/>
        <end position="249"/>
    </location>
</feature>
<evidence type="ECO:0008006" key="5">
    <source>
        <dbReference type="Google" id="ProtNLM"/>
    </source>
</evidence>
<evidence type="ECO:0000256" key="2">
    <source>
        <dbReference type="SAM" id="Phobius"/>
    </source>
</evidence>
<evidence type="ECO:0000256" key="1">
    <source>
        <dbReference type="SAM" id="MobiDB-lite"/>
    </source>
</evidence>
<evidence type="ECO:0000313" key="3">
    <source>
        <dbReference type="EMBL" id="KAL1413479.1"/>
    </source>
</evidence>
<keyword evidence="2" id="KW-0472">Membrane</keyword>
<dbReference type="Proteomes" id="UP001565368">
    <property type="component" value="Unassembled WGS sequence"/>
</dbReference>
<proteinExistence type="predicted"/>
<keyword evidence="2" id="KW-0812">Transmembrane</keyword>
<evidence type="ECO:0000313" key="4">
    <source>
        <dbReference type="Proteomes" id="UP001565368"/>
    </source>
</evidence>
<name>A0ABR3QFH9_9TREE</name>
<organism evidence="3 4">
    <name type="scientific">Vanrija albida</name>
    <dbReference type="NCBI Taxonomy" id="181172"/>
    <lineage>
        <taxon>Eukaryota</taxon>
        <taxon>Fungi</taxon>
        <taxon>Dikarya</taxon>
        <taxon>Basidiomycota</taxon>
        <taxon>Agaricomycotina</taxon>
        <taxon>Tremellomycetes</taxon>
        <taxon>Trichosporonales</taxon>
        <taxon>Trichosporonaceae</taxon>
        <taxon>Vanrija</taxon>
    </lineage>
</organism>
<feature type="region of interest" description="Disordered" evidence="1">
    <location>
        <begin position="228"/>
        <end position="297"/>
    </location>
</feature>
<comment type="caution">
    <text evidence="3">The sequence shown here is derived from an EMBL/GenBank/DDBJ whole genome shotgun (WGS) entry which is preliminary data.</text>
</comment>
<feature type="compositionally biased region" description="Low complexity" evidence="1">
    <location>
        <begin position="123"/>
        <end position="140"/>
    </location>
</feature>
<gene>
    <name evidence="3" type="ORF">Q8F55_001253</name>
</gene>
<keyword evidence="2" id="KW-1133">Transmembrane helix</keyword>
<dbReference type="EMBL" id="JBBXJM010000001">
    <property type="protein sequence ID" value="KAL1413479.1"/>
    <property type="molecule type" value="Genomic_DNA"/>
</dbReference>
<feature type="compositionally biased region" description="Low complexity" evidence="1">
    <location>
        <begin position="283"/>
        <end position="297"/>
    </location>
</feature>
<sequence length="474" mass="50919">MPRHRRSARAPAREVPERQSGSNSSSSIKTRIRIVQLALLTLYSVVVVLGIAWLHLEQTIRSWATCIFGLSLLLVLSKALDERPSASRKRAKYRVWPGVQATVQDGLRMISVAAARTSSNVLTATPTTSSPPSETPSSSPKAQLSPDLPGSEISIPASPRRIHTALSGDLAEARSDELLAVIASFPIALLHHLLGTRALPHAPLIDLLPSGYLSSLKRTEARVRFAAAHAGPSGSGSPPKNGASAPAPAQQSEGKVPNGQTDEEWEDAGNGKNEADGEPPQTPGGTPATPATKKSNLGAPYPANLPLALLRLMEAYILGLADLPVARGGWSASQADRALDVVKGLNHYLSETESVYADPPPFVNLGNALNFVLLCAPPFLACAVRTWRAILITIVAGSYVKLSLEPTIEEPDPSAPNHPLKQTLLHNLHEALDTCPSLARYYRARLVTRLGGDSDEVHELDRRTRRRDEWLPTF</sequence>
<accession>A0ABR3QFH9</accession>
<reference evidence="3 4" key="1">
    <citation type="submission" date="2023-08" db="EMBL/GenBank/DDBJ databases">
        <title>Annotated Genome Sequence of Vanrija albida AlHP1.</title>
        <authorList>
            <person name="Herzog R."/>
        </authorList>
    </citation>
    <scope>NUCLEOTIDE SEQUENCE [LARGE SCALE GENOMIC DNA]</scope>
    <source>
        <strain evidence="3 4">AlHP1</strain>
    </source>
</reference>
<dbReference type="RefSeq" id="XP_069213423.1">
    <property type="nucleotide sequence ID" value="XM_069349879.1"/>
</dbReference>
<dbReference type="GeneID" id="95982296"/>
<protein>
    <recommendedName>
        <fullName evidence="5">Proteophosphoglycan ppg4</fullName>
    </recommendedName>
</protein>
<feature type="transmembrane region" description="Helical" evidence="2">
    <location>
        <begin position="34"/>
        <end position="54"/>
    </location>
</feature>
<feature type="region of interest" description="Disordered" evidence="1">
    <location>
        <begin position="1"/>
        <end position="25"/>
    </location>
</feature>
<keyword evidence="4" id="KW-1185">Reference proteome</keyword>
<feature type="region of interest" description="Disordered" evidence="1">
    <location>
        <begin position="121"/>
        <end position="159"/>
    </location>
</feature>